<dbReference type="Proteomes" id="UP000284109">
    <property type="component" value="Unassembled WGS sequence"/>
</dbReference>
<keyword evidence="5 11" id="KW-0808">Transferase</keyword>
<evidence type="ECO:0000313" key="16">
    <source>
        <dbReference type="Proteomes" id="UP000284822"/>
    </source>
</evidence>
<evidence type="ECO:0000256" key="3">
    <source>
        <dbReference type="ARBA" id="ARBA00013725"/>
    </source>
</evidence>
<comment type="caution">
    <text evidence="13">The sequence shown here is derived from an EMBL/GenBank/DDBJ whole genome shotgun (WGS) entry which is preliminary data.</text>
</comment>
<evidence type="ECO:0000256" key="11">
    <source>
        <dbReference type="HAMAP-Rule" id="MF_00366"/>
    </source>
</evidence>
<evidence type="ECO:0000313" key="13">
    <source>
        <dbReference type="EMBL" id="RHW48329.1"/>
    </source>
</evidence>
<proteinExistence type="inferred from homology"/>
<dbReference type="AlphaFoldDB" id="A0A347SQM9"/>
<evidence type="ECO:0000256" key="4">
    <source>
        <dbReference type="ARBA" id="ARBA00022478"/>
    </source>
</evidence>
<dbReference type="InterPro" id="IPR036161">
    <property type="entry name" value="RPB6/omega-like_sf"/>
</dbReference>
<dbReference type="SMART" id="SM01409">
    <property type="entry name" value="RNA_pol_Rpb6"/>
    <property type="match status" value="1"/>
</dbReference>
<evidence type="ECO:0000256" key="1">
    <source>
        <dbReference type="ARBA" id="ARBA00006711"/>
    </source>
</evidence>
<evidence type="ECO:0000256" key="5">
    <source>
        <dbReference type="ARBA" id="ARBA00022679"/>
    </source>
</evidence>
<gene>
    <name evidence="11" type="primary">rpoZ</name>
    <name evidence="14" type="ORF">DS831_05595</name>
    <name evidence="13" type="ORF">DS832_01830</name>
</gene>
<keyword evidence="4 11" id="KW-0240">DNA-directed RNA polymerase</keyword>
<keyword evidence="6 11" id="KW-0548">Nucleotidyltransferase</keyword>
<dbReference type="GO" id="GO:0003899">
    <property type="term" value="F:DNA-directed RNA polymerase activity"/>
    <property type="evidence" value="ECO:0007669"/>
    <property type="project" value="UniProtKB-UniRule"/>
</dbReference>
<dbReference type="EMBL" id="QOCS01000005">
    <property type="protein sequence ID" value="RHW48329.1"/>
    <property type="molecule type" value="Genomic_DNA"/>
</dbReference>
<evidence type="ECO:0000313" key="15">
    <source>
        <dbReference type="Proteomes" id="UP000284109"/>
    </source>
</evidence>
<dbReference type="OrthoDB" id="9815459at2"/>
<dbReference type="RefSeq" id="WP_118901187.1">
    <property type="nucleotide sequence ID" value="NZ_CP031513.1"/>
</dbReference>
<dbReference type="EC" id="2.7.7.6" evidence="2 11"/>
<feature type="region of interest" description="Disordered" evidence="12">
    <location>
        <begin position="71"/>
        <end position="95"/>
    </location>
</feature>
<comment type="function">
    <text evidence="8 11">Promotes RNA polymerase assembly. Latches the N- and C-terminal regions of the beta' subunit thereby facilitating its interaction with the beta and alpha subunits.</text>
</comment>
<evidence type="ECO:0000256" key="6">
    <source>
        <dbReference type="ARBA" id="ARBA00022695"/>
    </source>
</evidence>
<dbReference type="KEGG" id="lbm:DS830_02165"/>
<evidence type="ECO:0000256" key="2">
    <source>
        <dbReference type="ARBA" id="ARBA00012418"/>
    </source>
</evidence>
<dbReference type="InterPro" id="IPR006110">
    <property type="entry name" value="Pol_omega/Rpo6/RPB6"/>
</dbReference>
<dbReference type="GO" id="GO:0003677">
    <property type="term" value="F:DNA binding"/>
    <property type="evidence" value="ECO:0007669"/>
    <property type="project" value="UniProtKB-UniRule"/>
</dbReference>
<evidence type="ECO:0000256" key="12">
    <source>
        <dbReference type="SAM" id="MobiDB-lite"/>
    </source>
</evidence>
<keyword evidence="7 11" id="KW-0804">Transcription</keyword>
<dbReference type="Pfam" id="PF01192">
    <property type="entry name" value="RNA_pol_Rpb6"/>
    <property type="match status" value="1"/>
</dbReference>
<comment type="similarity">
    <text evidence="1 11">Belongs to the RNA polymerase subunit omega family.</text>
</comment>
<evidence type="ECO:0000313" key="14">
    <source>
        <dbReference type="EMBL" id="RHW49636.1"/>
    </source>
</evidence>
<dbReference type="EMBL" id="QOCR01000004">
    <property type="protein sequence ID" value="RHW49636.1"/>
    <property type="molecule type" value="Genomic_DNA"/>
</dbReference>
<evidence type="ECO:0000256" key="9">
    <source>
        <dbReference type="ARBA" id="ARBA00029924"/>
    </source>
</evidence>
<dbReference type="GO" id="GO:0000428">
    <property type="term" value="C:DNA-directed RNA polymerase complex"/>
    <property type="evidence" value="ECO:0007669"/>
    <property type="project" value="UniProtKB-KW"/>
</dbReference>
<accession>A0A347SQM9</accession>
<name>A0A347SQM9_9LACO</name>
<sequence length="95" mass="10747">MISYPSIDKLLDQVNSRYSLSVLAAMRAHEIDDGDSKMLTKYESPRSVGQALEEIADGKVKVDPSSILSERKAERVERIEETKLEHQEGLENKKD</sequence>
<dbReference type="SUPFAM" id="SSF63562">
    <property type="entry name" value="RPB6/omega subunit-like"/>
    <property type="match status" value="1"/>
</dbReference>
<evidence type="ECO:0000256" key="8">
    <source>
        <dbReference type="ARBA" id="ARBA00024694"/>
    </source>
</evidence>
<dbReference type="HAMAP" id="MF_00366">
    <property type="entry name" value="RNApol_bact_RpoZ"/>
    <property type="match status" value="1"/>
</dbReference>
<dbReference type="PANTHER" id="PTHR34476">
    <property type="entry name" value="DNA-DIRECTED RNA POLYMERASE SUBUNIT OMEGA"/>
    <property type="match status" value="1"/>
</dbReference>
<dbReference type="Proteomes" id="UP000284822">
    <property type="component" value="Unassembled WGS sequence"/>
</dbReference>
<dbReference type="PANTHER" id="PTHR34476:SF1">
    <property type="entry name" value="DNA-DIRECTED RNA POLYMERASE SUBUNIT OMEGA"/>
    <property type="match status" value="1"/>
</dbReference>
<dbReference type="GO" id="GO:0006351">
    <property type="term" value="P:DNA-templated transcription"/>
    <property type="evidence" value="ECO:0007669"/>
    <property type="project" value="UniProtKB-UniRule"/>
</dbReference>
<comment type="catalytic activity">
    <reaction evidence="10 11">
        <text>RNA(n) + a ribonucleoside 5'-triphosphate = RNA(n+1) + diphosphate</text>
        <dbReference type="Rhea" id="RHEA:21248"/>
        <dbReference type="Rhea" id="RHEA-COMP:14527"/>
        <dbReference type="Rhea" id="RHEA-COMP:17342"/>
        <dbReference type="ChEBI" id="CHEBI:33019"/>
        <dbReference type="ChEBI" id="CHEBI:61557"/>
        <dbReference type="ChEBI" id="CHEBI:140395"/>
        <dbReference type="EC" id="2.7.7.6"/>
    </reaction>
</comment>
<dbReference type="NCBIfam" id="TIGR00690">
    <property type="entry name" value="rpoZ"/>
    <property type="match status" value="1"/>
</dbReference>
<comment type="subunit">
    <text evidence="11">The RNAP catalytic core consists of 2 alpha, 1 beta, 1 beta' and 1 omega subunit. When a sigma factor is associated with the core the holoenzyme is formed, which can initiate transcription.</text>
</comment>
<keyword evidence="15" id="KW-1185">Reference proteome</keyword>
<protein>
    <recommendedName>
        <fullName evidence="3 11">DNA-directed RNA polymerase subunit omega</fullName>
        <shortName evidence="11">RNAP omega subunit</shortName>
        <ecNumber evidence="2 11">2.7.7.6</ecNumber>
    </recommendedName>
    <alternativeName>
        <fullName evidence="11">RNA polymerase omega subunit</fullName>
    </alternativeName>
    <alternativeName>
        <fullName evidence="9 11">Transcriptase subunit omega</fullName>
    </alternativeName>
</protein>
<organism evidence="13 16">
    <name type="scientific">Bombilactobacillus bombi</name>
    <dbReference type="NCBI Taxonomy" id="1303590"/>
    <lineage>
        <taxon>Bacteria</taxon>
        <taxon>Bacillati</taxon>
        <taxon>Bacillota</taxon>
        <taxon>Bacilli</taxon>
        <taxon>Lactobacillales</taxon>
        <taxon>Lactobacillaceae</taxon>
        <taxon>Bombilactobacillus</taxon>
    </lineage>
</organism>
<evidence type="ECO:0000256" key="7">
    <source>
        <dbReference type="ARBA" id="ARBA00023163"/>
    </source>
</evidence>
<evidence type="ECO:0000256" key="10">
    <source>
        <dbReference type="ARBA" id="ARBA00048552"/>
    </source>
</evidence>
<dbReference type="Gene3D" id="3.90.940.10">
    <property type="match status" value="1"/>
</dbReference>
<dbReference type="InterPro" id="IPR003716">
    <property type="entry name" value="DNA-dir_RNA_pol_omega"/>
</dbReference>
<reference evidence="15 16" key="1">
    <citation type="submission" date="2018-07" db="EMBL/GenBank/DDBJ databases">
        <title>Genome sequences of six Lactobacillus spp. isolated from bumble bee guts.</title>
        <authorList>
            <person name="Motta E.V.S."/>
            <person name="Moran N.A."/>
        </authorList>
    </citation>
    <scope>NUCLEOTIDE SEQUENCE [LARGE SCALE GENOMIC DNA]</scope>
    <source>
        <strain evidence="14 15">BI-1.1</strain>
        <strain evidence="13 16">LV-8.1</strain>
    </source>
</reference>